<gene>
    <name evidence="3" type="ORF">GEAMG1_1845</name>
</gene>
<organism evidence="3 4">
    <name type="scientific">Trichlorobacter ammonificans</name>
    <dbReference type="NCBI Taxonomy" id="2916410"/>
    <lineage>
        <taxon>Bacteria</taxon>
        <taxon>Pseudomonadati</taxon>
        <taxon>Thermodesulfobacteriota</taxon>
        <taxon>Desulfuromonadia</taxon>
        <taxon>Geobacterales</taxon>
        <taxon>Geobacteraceae</taxon>
        <taxon>Trichlorobacter</taxon>
    </lineage>
</organism>
<evidence type="ECO:0000256" key="2">
    <source>
        <dbReference type="HAMAP-Rule" id="MF_01940"/>
    </source>
</evidence>
<dbReference type="RefSeq" id="WP_305732484.1">
    <property type="nucleotide sequence ID" value="NZ_OW150024.1"/>
</dbReference>
<dbReference type="NCBIfam" id="TIGR02258">
    <property type="entry name" value="2_5_ligase"/>
    <property type="match status" value="1"/>
</dbReference>
<comment type="catalytic activity">
    <reaction evidence="2">
        <text>a 3'-end 2',3'-cyclophospho-ribonucleotide-RNA + H2O = a 3'-end 2'-phospho-ribonucleotide-RNA + H(+)</text>
        <dbReference type="Rhea" id="RHEA:11828"/>
        <dbReference type="Rhea" id="RHEA-COMP:10464"/>
        <dbReference type="Rhea" id="RHEA-COMP:17353"/>
        <dbReference type="ChEBI" id="CHEBI:15377"/>
        <dbReference type="ChEBI" id="CHEBI:15378"/>
        <dbReference type="ChEBI" id="CHEBI:83064"/>
        <dbReference type="ChEBI" id="CHEBI:173113"/>
        <dbReference type="EC" id="3.1.4.58"/>
    </reaction>
</comment>
<reference evidence="3 4" key="1">
    <citation type="submission" date="2022-03" db="EMBL/GenBank/DDBJ databases">
        <authorList>
            <person name="Koch H."/>
        </authorList>
    </citation>
    <scope>NUCLEOTIDE SEQUENCE [LARGE SCALE GENOMIC DNA]</scope>
    <source>
        <strain evidence="3 4">G1</strain>
    </source>
</reference>
<accession>A0ABM9D8Y0</accession>
<evidence type="ECO:0000313" key="3">
    <source>
        <dbReference type="EMBL" id="CAH2031677.1"/>
    </source>
</evidence>
<comment type="similarity">
    <text evidence="2">Belongs to the 2H phosphoesterase superfamily. ThpR family.</text>
</comment>
<dbReference type="HAMAP" id="MF_01940">
    <property type="entry name" value="RNA_CPDase"/>
    <property type="match status" value="1"/>
</dbReference>
<dbReference type="EC" id="3.1.4.58" evidence="2"/>
<dbReference type="InterPro" id="IPR004175">
    <property type="entry name" value="RNA_CPDase"/>
</dbReference>
<dbReference type="SUPFAM" id="SSF55144">
    <property type="entry name" value="LigT-like"/>
    <property type="match status" value="1"/>
</dbReference>
<sequence length="179" mass="19621">MRCFVAIDLPPELKDGLAALRSPLEGARWLPPEQLHLTLAFPGEIDSSTEQAVATALSAISQPPFTLTFERVGCFPHPRAPRVLWAGLRDSPELARLAAAVRQAVLSCGVVLEERAFAPHITLARLKEPRPEQVGQYLARWKTLALPPLAVTRFVLYESRLTSQGAVHSPRTVVTLCLS</sequence>
<dbReference type="PANTHER" id="PTHR35561">
    <property type="entry name" value="RNA 2',3'-CYCLIC PHOSPHODIESTERASE"/>
    <property type="match status" value="1"/>
</dbReference>
<keyword evidence="1 2" id="KW-0378">Hydrolase</keyword>
<feature type="short sequence motif" description="HXTX 1" evidence="2">
    <location>
        <begin position="36"/>
        <end position="39"/>
    </location>
</feature>
<evidence type="ECO:0000313" key="4">
    <source>
        <dbReference type="Proteomes" id="UP001295463"/>
    </source>
</evidence>
<dbReference type="Proteomes" id="UP001295463">
    <property type="component" value="Chromosome"/>
</dbReference>
<protein>
    <recommendedName>
        <fullName evidence="2">RNA 2',3'-cyclic phosphodiesterase</fullName>
        <shortName evidence="2">RNA 2',3'-CPDase</shortName>
        <ecNumber evidence="2">3.1.4.58</ecNumber>
    </recommendedName>
</protein>
<comment type="function">
    <text evidence="2">Hydrolyzes RNA 2',3'-cyclic phosphodiester to an RNA 2'-phosphomonoester.</text>
</comment>
<dbReference type="InterPro" id="IPR009097">
    <property type="entry name" value="Cyclic_Pdiesterase"/>
</dbReference>
<name>A0ABM9D8Y0_9BACT</name>
<feature type="active site" description="Proton acceptor" evidence="2">
    <location>
        <position position="120"/>
    </location>
</feature>
<dbReference type="GO" id="GO:0008664">
    <property type="term" value="F:RNA 2',3'-cyclic 3'-phosphodiesterase activity"/>
    <property type="evidence" value="ECO:0007669"/>
    <property type="project" value="UniProtKB-EC"/>
</dbReference>
<proteinExistence type="inferred from homology"/>
<dbReference type="Gene3D" id="3.90.1140.10">
    <property type="entry name" value="Cyclic phosphodiesterase"/>
    <property type="match status" value="1"/>
</dbReference>
<dbReference type="PANTHER" id="PTHR35561:SF1">
    <property type="entry name" value="RNA 2',3'-CYCLIC PHOSPHODIESTERASE"/>
    <property type="match status" value="1"/>
</dbReference>
<keyword evidence="4" id="KW-1185">Reference proteome</keyword>
<feature type="active site" description="Proton donor" evidence="2">
    <location>
        <position position="36"/>
    </location>
</feature>
<dbReference type="Pfam" id="PF13563">
    <property type="entry name" value="2_5_RNA_ligase2"/>
    <property type="match status" value="1"/>
</dbReference>
<dbReference type="EMBL" id="OW150024">
    <property type="protein sequence ID" value="CAH2031677.1"/>
    <property type="molecule type" value="Genomic_DNA"/>
</dbReference>
<feature type="short sequence motif" description="HXTX 2" evidence="2">
    <location>
        <begin position="120"/>
        <end position="123"/>
    </location>
</feature>
<evidence type="ECO:0000256" key="1">
    <source>
        <dbReference type="ARBA" id="ARBA00022801"/>
    </source>
</evidence>